<dbReference type="AlphaFoldDB" id="A0A314V3N1"/>
<dbReference type="EMBL" id="PJQY01002862">
    <property type="protein sequence ID" value="PQM42159.1"/>
    <property type="molecule type" value="Genomic_DNA"/>
</dbReference>
<feature type="compositionally biased region" description="Basic and acidic residues" evidence="1">
    <location>
        <begin position="221"/>
        <end position="233"/>
    </location>
</feature>
<dbReference type="Proteomes" id="UP000250321">
    <property type="component" value="Unassembled WGS sequence"/>
</dbReference>
<sequence>MENSPCSAKPNSQSEKEEEKSNESNYFLKDSDVHCQQRTSLMKNTTMEGPSVNIGADLPQAEALISVVPKRKQKRKRKRARSSAPIINNLEPDFSDNTESVPVESQPNVVMKRSHAPKIGDFNPDCLKGALSSENITPENNCCVQYSGRDVHHDSPFGAYTLLEEPSINVISDLAPAELPPHVDLSRRKRKKKKATIGAAPEPENSCLASCAEVCSTPNSEKAKQHADLPSYKERRKGSRMNGGKSMRLTVMIEVVKVLEQMRS</sequence>
<organism evidence="2 3">
    <name type="scientific">Prunus yedoensis var. nudiflora</name>
    <dbReference type="NCBI Taxonomy" id="2094558"/>
    <lineage>
        <taxon>Eukaryota</taxon>
        <taxon>Viridiplantae</taxon>
        <taxon>Streptophyta</taxon>
        <taxon>Embryophyta</taxon>
        <taxon>Tracheophyta</taxon>
        <taxon>Spermatophyta</taxon>
        <taxon>Magnoliopsida</taxon>
        <taxon>eudicotyledons</taxon>
        <taxon>Gunneridae</taxon>
        <taxon>Pentapetalae</taxon>
        <taxon>rosids</taxon>
        <taxon>fabids</taxon>
        <taxon>Rosales</taxon>
        <taxon>Rosaceae</taxon>
        <taxon>Amygdaloideae</taxon>
        <taxon>Amygdaleae</taxon>
        <taxon>Prunus</taxon>
    </lineage>
</organism>
<comment type="caution">
    <text evidence="2">The sequence shown here is derived from an EMBL/GenBank/DDBJ whole genome shotgun (WGS) entry which is preliminary data.</text>
</comment>
<evidence type="ECO:0000313" key="3">
    <source>
        <dbReference type="Proteomes" id="UP000250321"/>
    </source>
</evidence>
<evidence type="ECO:0000313" key="2">
    <source>
        <dbReference type="EMBL" id="PQM42159.1"/>
    </source>
</evidence>
<proteinExistence type="predicted"/>
<accession>A0A314V3N1</accession>
<reference evidence="2 3" key="1">
    <citation type="submission" date="2018-02" db="EMBL/GenBank/DDBJ databases">
        <title>Draft genome of wild Prunus yedoensis var. nudiflora.</title>
        <authorList>
            <person name="Baek S."/>
            <person name="Kim J.-H."/>
            <person name="Choi K."/>
            <person name="Kim G.-B."/>
            <person name="Cho A."/>
            <person name="Jang H."/>
            <person name="Shin C.-H."/>
            <person name="Yu H.-J."/>
            <person name="Mun J.-H."/>
        </authorList>
    </citation>
    <scope>NUCLEOTIDE SEQUENCE [LARGE SCALE GENOMIC DNA]</scope>
    <source>
        <strain evidence="3">cv. Jeju island</strain>
        <tissue evidence="2">Leaf</tissue>
    </source>
</reference>
<feature type="region of interest" description="Disordered" evidence="1">
    <location>
        <begin position="1"/>
        <end position="29"/>
    </location>
</feature>
<gene>
    <name evidence="2" type="ORF">Pyn_18863</name>
</gene>
<feature type="region of interest" description="Disordered" evidence="1">
    <location>
        <begin position="219"/>
        <end position="245"/>
    </location>
</feature>
<evidence type="ECO:0000256" key="1">
    <source>
        <dbReference type="SAM" id="MobiDB-lite"/>
    </source>
</evidence>
<protein>
    <submittedName>
        <fullName evidence="2">Uncharacterized protein</fullName>
    </submittedName>
</protein>
<keyword evidence="3" id="KW-1185">Reference proteome</keyword>
<dbReference type="STRING" id="2094558.A0A314V3N1"/>
<name>A0A314V3N1_PRUYE</name>